<dbReference type="RefSeq" id="WP_064859501.1">
    <property type="nucleotide sequence ID" value="NZ_JAPMJT010000002.1"/>
</dbReference>
<feature type="chain" id="PRO_5036015428" description="Lipoprotein LpqN" evidence="3">
    <location>
        <begin position="23"/>
        <end position="230"/>
    </location>
</feature>
<dbReference type="EMBL" id="LZSF01000167">
    <property type="protein sequence ID" value="OBA85839.1"/>
    <property type="molecule type" value="Genomic_DNA"/>
</dbReference>
<evidence type="ECO:0000256" key="3">
    <source>
        <dbReference type="SAM" id="SignalP"/>
    </source>
</evidence>
<dbReference type="Proteomes" id="UP000093962">
    <property type="component" value="Unassembled WGS sequence"/>
</dbReference>
<feature type="compositionally biased region" description="Low complexity" evidence="2">
    <location>
        <begin position="29"/>
        <end position="56"/>
    </location>
</feature>
<evidence type="ECO:0000256" key="1">
    <source>
        <dbReference type="ARBA" id="ARBA00022729"/>
    </source>
</evidence>
<dbReference type="Proteomes" id="UP000294929">
    <property type="component" value="Unassembled WGS sequence"/>
</dbReference>
<proteinExistence type="predicted"/>
<gene>
    <name evidence="4" type="ORF">A5642_23635</name>
    <name evidence="5" type="ORF">EUA03_22225</name>
</gene>
<evidence type="ECO:0000313" key="4">
    <source>
        <dbReference type="EMBL" id="OBA85839.1"/>
    </source>
</evidence>
<organism evidence="4 6">
    <name type="scientific">Mycolicibacterium mucogenicum</name>
    <name type="common">Mycobacterium mucogenicum</name>
    <dbReference type="NCBI Taxonomy" id="56689"/>
    <lineage>
        <taxon>Bacteria</taxon>
        <taxon>Bacillati</taxon>
        <taxon>Actinomycetota</taxon>
        <taxon>Actinomycetes</taxon>
        <taxon>Mycobacteriales</taxon>
        <taxon>Mycobacteriaceae</taxon>
        <taxon>Mycolicibacterium</taxon>
    </lineage>
</organism>
<name>A0A1A0MK36_MYCMU</name>
<evidence type="ECO:0000313" key="7">
    <source>
        <dbReference type="Proteomes" id="UP000294929"/>
    </source>
</evidence>
<dbReference type="AlphaFoldDB" id="A0A1A0MK36"/>
<dbReference type="PROSITE" id="PS51257">
    <property type="entry name" value="PROKAR_LIPOPROTEIN"/>
    <property type="match status" value="1"/>
</dbReference>
<dbReference type="InterPro" id="IPR019674">
    <property type="entry name" value="Lipoprotein_LpqN/LpqT-like"/>
</dbReference>
<evidence type="ECO:0000313" key="5">
    <source>
        <dbReference type="EMBL" id="TDK85508.1"/>
    </source>
</evidence>
<reference evidence="5 7" key="2">
    <citation type="submission" date="2019-01" db="EMBL/GenBank/DDBJ databases">
        <title>High-quality-draft genome sequences of five non-tuberculosis mycobacteriaceae isolated from a nosocomial environment.</title>
        <authorList>
            <person name="Tiago I."/>
            <person name="Alarico S."/>
            <person name="Pereira S.G."/>
            <person name="Coelho C."/>
            <person name="Maranha A."/>
            <person name="Empadinhas N."/>
        </authorList>
    </citation>
    <scope>NUCLEOTIDE SEQUENCE [LARGE SCALE GENOMIC DNA]</scope>
    <source>
        <strain evidence="5 7">24AIII</strain>
    </source>
</reference>
<evidence type="ECO:0000256" key="2">
    <source>
        <dbReference type="SAM" id="MobiDB-lite"/>
    </source>
</evidence>
<dbReference type="EMBL" id="SDLO01000024">
    <property type="protein sequence ID" value="TDK85508.1"/>
    <property type="molecule type" value="Genomic_DNA"/>
</dbReference>
<sequence length="230" mass="23771">MLPMRVAGVALAVTVTALGASACNSDSKPAPSSTSSSAASSSAAAAPTSAAPSAPAVPKKTIRDYLHEKNITEQQLHPGDPGAPTLTMPLPQGWVDAGPLTPKWAWSASKFDDPAMKADPPTIIVLISKLPGANADEVLQYAPGELQNLHNWQDAGTNCEAMLAGFKACQVGGMYNQDGKDRLMAQKTAAIPTKDGVIVLQINASGTKETIAPLMDATSSIDKSLKITVP</sequence>
<feature type="signal peptide" evidence="3">
    <location>
        <begin position="1"/>
        <end position="22"/>
    </location>
</feature>
<reference evidence="4 6" key="1">
    <citation type="submission" date="2016-06" db="EMBL/GenBank/DDBJ databases">
        <authorList>
            <person name="Kjaerup R.B."/>
            <person name="Dalgaard T.S."/>
            <person name="Juul-Madsen H.R."/>
        </authorList>
    </citation>
    <scope>NUCLEOTIDE SEQUENCE [LARGE SCALE GENOMIC DNA]</scope>
    <source>
        <strain evidence="4 6">1199456.5</strain>
    </source>
</reference>
<accession>A0A1A0MK36</accession>
<keyword evidence="1 3" id="KW-0732">Signal</keyword>
<dbReference type="Pfam" id="PF10738">
    <property type="entry name" value="Lpp-LpqN"/>
    <property type="match status" value="1"/>
</dbReference>
<feature type="region of interest" description="Disordered" evidence="2">
    <location>
        <begin position="22"/>
        <end position="57"/>
    </location>
</feature>
<evidence type="ECO:0008006" key="8">
    <source>
        <dbReference type="Google" id="ProtNLM"/>
    </source>
</evidence>
<evidence type="ECO:0000313" key="6">
    <source>
        <dbReference type="Proteomes" id="UP000093962"/>
    </source>
</evidence>
<dbReference type="Gene3D" id="3.40.1000.10">
    <property type="entry name" value="Mog1/PsbP, alpha/beta/alpha sandwich"/>
    <property type="match status" value="1"/>
</dbReference>
<protein>
    <recommendedName>
        <fullName evidence="8">Lipoprotein LpqN</fullName>
    </recommendedName>
</protein>
<comment type="caution">
    <text evidence="4">The sequence shown here is derived from an EMBL/GenBank/DDBJ whole genome shotgun (WGS) entry which is preliminary data.</text>
</comment>
<dbReference type="OrthoDB" id="3826775at2"/>